<dbReference type="PANTHER" id="PTHR24287:SF17">
    <property type="entry name" value="P450, PUTATIVE (EUROFUNG)-RELATED"/>
    <property type="match status" value="1"/>
</dbReference>
<dbReference type="GO" id="GO:0004497">
    <property type="term" value="F:monooxygenase activity"/>
    <property type="evidence" value="ECO:0007669"/>
    <property type="project" value="UniProtKB-KW"/>
</dbReference>
<dbReference type="OrthoDB" id="1470350at2759"/>
<dbReference type="PRINTS" id="PR00463">
    <property type="entry name" value="EP450I"/>
</dbReference>
<dbReference type="AlphaFoldDB" id="A0A423XHC3"/>
<dbReference type="EMBL" id="LKEB01000009">
    <property type="protein sequence ID" value="ROW15471.1"/>
    <property type="molecule type" value="Genomic_DNA"/>
</dbReference>
<dbReference type="Gene3D" id="1.10.630.10">
    <property type="entry name" value="Cytochrome P450"/>
    <property type="match status" value="1"/>
</dbReference>
<evidence type="ECO:0000256" key="9">
    <source>
        <dbReference type="SAM" id="Phobius"/>
    </source>
</evidence>
<reference evidence="10 11" key="1">
    <citation type="submission" date="2015-09" db="EMBL/GenBank/DDBJ databases">
        <title>Host preference determinants of Valsa canker pathogens revealed by comparative genomics.</title>
        <authorList>
            <person name="Yin Z."/>
            <person name="Huang L."/>
        </authorList>
    </citation>
    <scope>NUCLEOTIDE SEQUENCE [LARGE SCALE GENOMIC DNA]</scope>
    <source>
        <strain evidence="10 11">SXYLt</strain>
    </source>
</reference>
<dbReference type="GO" id="GO:0016705">
    <property type="term" value="F:oxidoreductase activity, acting on paired donors, with incorporation or reduction of molecular oxygen"/>
    <property type="evidence" value="ECO:0007669"/>
    <property type="project" value="InterPro"/>
</dbReference>
<dbReference type="InterPro" id="IPR002401">
    <property type="entry name" value="Cyt_P450_E_grp-I"/>
</dbReference>
<dbReference type="InterPro" id="IPR001128">
    <property type="entry name" value="Cyt_P450"/>
</dbReference>
<evidence type="ECO:0000256" key="2">
    <source>
        <dbReference type="ARBA" id="ARBA00010617"/>
    </source>
</evidence>
<evidence type="ECO:0000256" key="1">
    <source>
        <dbReference type="ARBA" id="ARBA00001971"/>
    </source>
</evidence>
<dbReference type="Proteomes" id="UP000285146">
    <property type="component" value="Unassembled WGS sequence"/>
</dbReference>
<accession>A0A423XHC3</accession>
<dbReference type="Pfam" id="PF00067">
    <property type="entry name" value="p450"/>
    <property type="match status" value="1"/>
</dbReference>
<comment type="similarity">
    <text evidence="2 8">Belongs to the cytochrome P450 family.</text>
</comment>
<evidence type="ECO:0000256" key="7">
    <source>
        <dbReference type="PIRSR" id="PIRSR602401-1"/>
    </source>
</evidence>
<evidence type="ECO:0000256" key="8">
    <source>
        <dbReference type="RuleBase" id="RU000461"/>
    </source>
</evidence>
<comment type="cofactor">
    <cofactor evidence="1 7">
        <name>heme</name>
        <dbReference type="ChEBI" id="CHEBI:30413"/>
    </cofactor>
</comment>
<dbReference type="InParanoid" id="A0A423XHC3"/>
<evidence type="ECO:0000256" key="3">
    <source>
        <dbReference type="ARBA" id="ARBA00022723"/>
    </source>
</evidence>
<gene>
    <name evidence="10" type="ORF">VPNG_02277</name>
</gene>
<dbReference type="GO" id="GO:0005506">
    <property type="term" value="F:iron ion binding"/>
    <property type="evidence" value="ECO:0007669"/>
    <property type="project" value="InterPro"/>
</dbReference>
<sequence length="495" mass="55543">MSFLGTAPDTVKRSTGGNLVVLTIASAGLVLLLVVISRKLIEAVARRRFSAENGCKPVYSWYRHRDPLGLDFVFAHVKAFREKRLLDQISDNHVALGITFAGQAFTQPFIATIDPENIKTVLAARFKDYAIGAVRAPRLGRLLGRGIFVTDGQEWSHSRSMLRPNFAKDQVADLAMVERHIGHLIAAVVPGTTVDLQELISRFTLDSSTEFLFGHSTYSQLGGEFATREFNHNLNFSFKEVALELPMGALAIFRSPAEKRRRDEAYKVCRLYVAGFVDKAITVRSNVPGNGKDDSRTYFLKELAQSSHDRERITDALLNLLFAGRDTTASLLSSLFLVLAHRPDIWAKLRREVAPLGGQSPTYAQLRDLRYARNCLQETLRLWPPVPTNVRFAIGDTVLPRGGGPSGEEPILVPKGHVVQYNVHAMHRRIDLYGVDAYEFRPDRWESQKHSWEFLPFNGGPRICLGQQYALTEALLVLVRFAQEFSSIEPRDSRP</sequence>
<dbReference type="PROSITE" id="PS00086">
    <property type="entry name" value="CYTOCHROME_P450"/>
    <property type="match status" value="1"/>
</dbReference>
<keyword evidence="3 7" id="KW-0479">Metal-binding</keyword>
<dbReference type="GO" id="GO:0020037">
    <property type="term" value="F:heme binding"/>
    <property type="evidence" value="ECO:0007669"/>
    <property type="project" value="InterPro"/>
</dbReference>
<keyword evidence="7 8" id="KW-0349">Heme</keyword>
<keyword evidence="5 7" id="KW-0408">Iron</keyword>
<feature type="binding site" description="axial binding residue" evidence="7">
    <location>
        <position position="464"/>
    </location>
    <ligand>
        <name>heme</name>
        <dbReference type="ChEBI" id="CHEBI:30413"/>
    </ligand>
    <ligandPart>
        <name>Fe</name>
        <dbReference type="ChEBI" id="CHEBI:18248"/>
    </ligandPart>
</feature>
<evidence type="ECO:0000256" key="4">
    <source>
        <dbReference type="ARBA" id="ARBA00023002"/>
    </source>
</evidence>
<dbReference type="STRING" id="1230097.A0A423XHC3"/>
<keyword evidence="9" id="KW-1133">Transmembrane helix</keyword>
<feature type="transmembrane region" description="Helical" evidence="9">
    <location>
        <begin position="20"/>
        <end position="41"/>
    </location>
</feature>
<proteinExistence type="inferred from homology"/>
<keyword evidence="9" id="KW-0472">Membrane</keyword>
<keyword evidence="4 8" id="KW-0560">Oxidoreductase</keyword>
<name>A0A423XHC3_9PEZI</name>
<organism evidence="10 11">
    <name type="scientific">Cytospora leucostoma</name>
    <dbReference type="NCBI Taxonomy" id="1230097"/>
    <lineage>
        <taxon>Eukaryota</taxon>
        <taxon>Fungi</taxon>
        <taxon>Dikarya</taxon>
        <taxon>Ascomycota</taxon>
        <taxon>Pezizomycotina</taxon>
        <taxon>Sordariomycetes</taxon>
        <taxon>Sordariomycetidae</taxon>
        <taxon>Diaporthales</taxon>
        <taxon>Cytosporaceae</taxon>
        <taxon>Cytospora</taxon>
    </lineage>
</organism>
<protein>
    <recommendedName>
        <fullName evidence="12">Cytochrome P450</fullName>
    </recommendedName>
</protein>
<evidence type="ECO:0008006" key="12">
    <source>
        <dbReference type="Google" id="ProtNLM"/>
    </source>
</evidence>
<evidence type="ECO:0000313" key="11">
    <source>
        <dbReference type="Proteomes" id="UP000285146"/>
    </source>
</evidence>
<evidence type="ECO:0000313" key="10">
    <source>
        <dbReference type="EMBL" id="ROW15471.1"/>
    </source>
</evidence>
<keyword evidence="11" id="KW-1185">Reference proteome</keyword>
<dbReference type="InterPro" id="IPR036396">
    <property type="entry name" value="Cyt_P450_sf"/>
</dbReference>
<dbReference type="CDD" id="cd11063">
    <property type="entry name" value="CYP52"/>
    <property type="match status" value="1"/>
</dbReference>
<dbReference type="InterPro" id="IPR017972">
    <property type="entry name" value="Cyt_P450_CS"/>
</dbReference>
<dbReference type="SUPFAM" id="SSF48264">
    <property type="entry name" value="Cytochrome P450"/>
    <property type="match status" value="1"/>
</dbReference>
<evidence type="ECO:0000256" key="6">
    <source>
        <dbReference type="ARBA" id="ARBA00023033"/>
    </source>
</evidence>
<dbReference type="PRINTS" id="PR00385">
    <property type="entry name" value="P450"/>
</dbReference>
<dbReference type="PANTHER" id="PTHR24287">
    <property type="entry name" value="P450, PUTATIVE (EUROFUNG)-RELATED"/>
    <property type="match status" value="1"/>
</dbReference>
<dbReference type="InterPro" id="IPR047146">
    <property type="entry name" value="Cyt_P450_E_CYP52_fungi"/>
</dbReference>
<evidence type="ECO:0000256" key="5">
    <source>
        <dbReference type="ARBA" id="ARBA00023004"/>
    </source>
</evidence>
<comment type="caution">
    <text evidence="10">The sequence shown here is derived from an EMBL/GenBank/DDBJ whole genome shotgun (WGS) entry which is preliminary data.</text>
</comment>
<keyword evidence="6 8" id="KW-0503">Monooxygenase</keyword>
<keyword evidence="9" id="KW-0812">Transmembrane</keyword>